<evidence type="ECO:0000256" key="6">
    <source>
        <dbReference type="PIRSR" id="PIRSR001430-2"/>
    </source>
</evidence>
<dbReference type="GO" id="GO:0160147">
    <property type="term" value="F:tRNA pseudouridine(38-40) synthase activity"/>
    <property type="evidence" value="ECO:0007669"/>
    <property type="project" value="UniProtKB-EC"/>
</dbReference>
<dbReference type="InterPro" id="IPR020097">
    <property type="entry name" value="PsdUridine_synth_TruA_a/b_dom"/>
</dbReference>
<evidence type="ECO:0000256" key="7">
    <source>
        <dbReference type="RuleBase" id="RU003792"/>
    </source>
</evidence>
<feature type="active site" description="Nucleophile" evidence="4 5">
    <location>
        <position position="51"/>
    </location>
</feature>
<protein>
    <recommendedName>
        <fullName evidence="4">tRNA pseudouridine synthase A</fullName>
        <ecNumber evidence="4">5.4.99.12</ecNumber>
    </recommendedName>
    <alternativeName>
        <fullName evidence="4">tRNA pseudouridine(38-40) synthase</fullName>
    </alternativeName>
    <alternativeName>
        <fullName evidence="4">tRNA pseudouridylate synthase I</fullName>
    </alternativeName>
    <alternativeName>
        <fullName evidence="4">tRNA-uridine isomerase I</fullName>
    </alternativeName>
</protein>
<keyword evidence="2 4" id="KW-0819">tRNA processing</keyword>
<dbReference type="GO" id="GO:0003723">
    <property type="term" value="F:RNA binding"/>
    <property type="evidence" value="ECO:0007669"/>
    <property type="project" value="InterPro"/>
</dbReference>
<keyword evidence="3 4" id="KW-0413">Isomerase</keyword>
<comment type="subunit">
    <text evidence="4">Homodimer.</text>
</comment>
<evidence type="ECO:0000256" key="3">
    <source>
        <dbReference type="ARBA" id="ARBA00023235"/>
    </source>
</evidence>
<dbReference type="HAMAP" id="MF_00171">
    <property type="entry name" value="TruA"/>
    <property type="match status" value="1"/>
</dbReference>
<comment type="similarity">
    <text evidence="1 4 7">Belongs to the tRNA pseudouridine synthase TruA family.</text>
</comment>
<comment type="caution">
    <text evidence="4">Lacks conserved residue(s) required for the propagation of feature annotation.</text>
</comment>
<dbReference type="InterPro" id="IPR020095">
    <property type="entry name" value="PsdUridine_synth_TruA_C"/>
</dbReference>
<dbReference type="NCBIfam" id="TIGR00071">
    <property type="entry name" value="hisT_truA"/>
    <property type="match status" value="1"/>
</dbReference>
<sequence length="240" mass="28229">MNLKMIFSYKGSNYYGYAKQPNKITIQGIIEENLNKIFQEKITIFASGRTDKWVHAINQVANFHINKDIETNSLTYKLNKLLPNDIYIKNIEVVDEEFNSRLSAKSKTYLYLINSKYSPFFEDLSLNYEFNNLELVEKGMKLFSGKHNFKNFTGKKLDALNFIREIFFFNLEKKDDFYLFKINGNGFMTYMVRKIIATLIELDKGNISIEFIKDSLNKENRDIVTYTASPKGLYLYDVLY</sequence>
<evidence type="ECO:0000313" key="10">
    <source>
        <dbReference type="Proteomes" id="UP000823613"/>
    </source>
</evidence>
<dbReference type="AlphaFoldDB" id="A0A9D9DHJ2"/>
<evidence type="ECO:0000256" key="4">
    <source>
        <dbReference type="HAMAP-Rule" id="MF_00171"/>
    </source>
</evidence>
<dbReference type="PANTHER" id="PTHR11142">
    <property type="entry name" value="PSEUDOURIDYLATE SYNTHASE"/>
    <property type="match status" value="1"/>
</dbReference>
<feature type="domain" description="Pseudouridine synthase I TruA alpha/beta" evidence="8">
    <location>
        <begin position="141"/>
        <end position="240"/>
    </location>
</feature>
<comment type="caution">
    <text evidence="9">The sequence shown here is derived from an EMBL/GenBank/DDBJ whole genome shotgun (WGS) entry which is preliminary data.</text>
</comment>
<dbReference type="Proteomes" id="UP000823613">
    <property type="component" value="Unassembled WGS sequence"/>
</dbReference>
<evidence type="ECO:0000256" key="5">
    <source>
        <dbReference type="PIRSR" id="PIRSR001430-1"/>
    </source>
</evidence>
<dbReference type="InterPro" id="IPR020094">
    <property type="entry name" value="TruA/RsuA/RluB/E/F_N"/>
</dbReference>
<dbReference type="Gene3D" id="3.30.70.580">
    <property type="entry name" value="Pseudouridine synthase I, catalytic domain, N-terminal subdomain"/>
    <property type="match status" value="1"/>
</dbReference>
<evidence type="ECO:0000256" key="2">
    <source>
        <dbReference type="ARBA" id="ARBA00022694"/>
    </source>
</evidence>
<dbReference type="Pfam" id="PF01416">
    <property type="entry name" value="PseudoU_synth_1"/>
    <property type="match status" value="2"/>
</dbReference>
<dbReference type="EC" id="5.4.99.12" evidence="4"/>
<gene>
    <name evidence="4 9" type="primary">truA</name>
    <name evidence="9" type="ORF">IAC58_04470</name>
</gene>
<dbReference type="InterPro" id="IPR020103">
    <property type="entry name" value="PsdUridine_synth_cat_dom_sf"/>
</dbReference>
<dbReference type="GO" id="GO:0031119">
    <property type="term" value="P:tRNA pseudouridine synthesis"/>
    <property type="evidence" value="ECO:0007669"/>
    <property type="project" value="UniProtKB-UniRule"/>
</dbReference>
<dbReference type="PANTHER" id="PTHR11142:SF0">
    <property type="entry name" value="TRNA PSEUDOURIDINE SYNTHASE-LIKE 1"/>
    <property type="match status" value="1"/>
</dbReference>
<evidence type="ECO:0000256" key="1">
    <source>
        <dbReference type="ARBA" id="ARBA00009375"/>
    </source>
</evidence>
<reference evidence="9" key="2">
    <citation type="journal article" date="2021" name="PeerJ">
        <title>Extensive microbial diversity within the chicken gut microbiome revealed by metagenomics and culture.</title>
        <authorList>
            <person name="Gilroy R."/>
            <person name="Ravi A."/>
            <person name="Getino M."/>
            <person name="Pursley I."/>
            <person name="Horton D.L."/>
            <person name="Alikhan N.F."/>
            <person name="Baker D."/>
            <person name="Gharbi K."/>
            <person name="Hall N."/>
            <person name="Watson M."/>
            <person name="Adriaenssens E.M."/>
            <person name="Foster-Nyarko E."/>
            <person name="Jarju S."/>
            <person name="Secka A."/>
            <person name="Antonio M."/>
            <person name="Oren A."/>
            <person name="Chaudhuri R.R."/>
            <person name="La Ragione R."/>
            <person name="Hildebrand F."/>
            <person name="Pallen M.J."/>
        </authorList>
    </citation>
    <scope>NUCLEOTIDE SEQUENCE</scope>
    <source>
        <strain evidence="9">11159</strain>
    </source>
</reference>
<dbReference type="Gene3D" id="3.30.70.660">
    <property type="entry name" value="Pseudouridine synthase I, catalytic domain, C-terminal subdomain"/>
    <property type="match status" value="1"/>
</dbReference>
<dbReference type="InterPro" id="IPR001406">
    <property type="entry name" value="PsdUridine_synth_TruA"/>
</dbReference>
<reference evidence="9" key="1">
    <citation type="submission" date="2020-10" db="EMBL/GenBank/DDBJ databases">
        <authorList>
            <person name="Gilroy R."/>
        </authorList>
    </citation>
    <scope>NUCLEOTIDE SEQUENCE</scope>
    <source>
        <strain evidence="9">11159</strain>
    </source>
</reference>
<accession>A0A9D9DHJ2</accession>
<comment type="function">
    <text evidence="4">Formation of pseudouridine at positions 38, 39 and 40 in the anticodon stem and loop of transfer RNAs.</text>
</comment>
<evidence type="ECO:0000259" key="8">
    <source>
        <dbReference type="Pfam" id="PF01416"/>
    </source>
</evidence>
<feature type="domain" description="Pseudouridine synthase I TruA alpha/beta" evidence="8">
    <location>
        <begin position="6"/>
        <end position="95"/>
    </location>
</feature>
<dbReference type="CDD" id="cd02570">
    <property type="entry name" value="PseudoU_synth_EcTruA"/>
    <property type="match status" value="1"/>
</dbReference>
<comment type="catalytic activity">
    <reaction evidence="4 7">
        <text>uridine(38/39/40) in tRNA = pseudouridine(38/39/40) in tRNA</text>
        <dbReference type="Rhea" id="RHEA:22376"/>
        <dbReference type="Rhea" id="RHEA-COMP:10085"/>
        <dbReference type="Rhea" id="RHEA-COMP:10087"/>
        <dbReference type="ChEBI" id="CHEBI:65314"/>
        <dbReference type="ChEBI" id="CHEBI:65315"/>
        <dbReference type="EC" id="5.4.99.12"/>
    </reaction>
</comment>
<dbReference type="SUPFAM" id="SSF55120">
    <property type="entry name" value="Pseudouridine synthase"/>
    <property type="match status" value="1"/>
</dbReference>
<feature type="binding site" evidence="4 6">
    <location>
        <position position="109"/>
    </location>
    <ligand>
        <name>substrate</name>
    </ligand>
</feature>
<dbReference type="PIRSF" id="PIRSF001430">
    <property type="entry name" value="tRNA_psdUrid_synth"/>
    <property type="match status" value="1"/>
</dbReference>
<dbReference type="EMBL" id="JADIMY010000086">
    <property type="protein sequence ID" value="MBO8427787.1"/>
    <property type="molecule type" value="Genomic_DNA"/>
</dbReference>
<dbReference type="FunFam" id="3.30.70.580:FF:000001">
    <property type="entry name" value="tRNA pseudouridine synthase A"/>
    <property type="match status" value="1"/>
</dbReference>
<evidence type="ECO:0000313" key="9">
    <source>
        <dbReference type="EMBL" id="MBO8427787.1"/>
    </source>
</evidence>
<organism evidence="9 10">
    <name type="scientific">Candidatus Onthovivens merdipullorum</name>
    <dbReference type="NCBI Taxonomy" id="2840889"/>
    <lineage>
        <taxon>Bacteria</taxon>
        <taxon>Bacillati</taxon>
        <taxon>Bacillota</taxon>
        <taxon>Bacilli</taxon>
        <taxon>Bacillales</taxon>
        <taxon>Candidatus Onthovivens</taxon>
    </lineage>
</organism>
<proteinExistence type="inferred from homology"/>
<name>A0A9D9DHJ2_9BACL</name>